<dbReference type="GO" id="GO:0098700">
    <property type="term" value="P:neurotransmitter loading into synaptic vesicle"/>
    <property type="evidence" value="ECO:0007669"/>
    <property type="project" value="TreeGrafter"/>
</dbReference>
<dbReference type="PANTHER" id="PTHR11662">
    <property type="entry name" value="SOLUTE CARRIER FAMILY 17"/>
    <property type="match status" value="1"/>
</dbReference>
<dbReference type="GO" id="GO:0015293">
    <property type="term" value="F:symporter activity"/>
    <property type="evidence" value="ECO:0007669"/>
    <property type="project" value="UniProtKB-KW"/>
</dbReference>
<keyword evidence="4" id="KW-0769">Symport</keyword>
<feature type="transmembrane region" description="Helical" evidence="8">
    <location>
        <begin position="97"/>
        <end position="115"/>
    </location>
</feature>
<evidence type="ECO:0000256" key="3">
    <source>
        <dbReference type="ARBA" id="ARBA00022692"/>
    </source>
</evidence>
<proteinExistence type="predicted"/>
<evidence type="ECO:0000256" key="6">
    <source>
        <dbReference type="ARBA" id="ARBA00023136"/>
    </source>
</evidence>
<keyword evidence="2" id="KW-0813">Transport</keyword>
<dbReference type="InterPro" id="IPR036259">
    <property type="entry name" value="MFS_trans_sf"/>
</dbReference>
<evidence type="ECO:0000313" key="10">
    <source>
        <dbReference type="Proteomes" id="UP000694844"/>
    </source>
</evidence>
<evidence type="ECO:0000256" key="4">
    <source>
        <dbReference type="ARBA" id="ARBA00022847"/>
    </source>
</evidence>
<evidence type="ECO:0000256" key="7">
    <source>
        <dbReference type="SAM" id="MobiDB-lite"/>
    </source>
</evidence>
<feature type="transmembrane region" description="Helical" evidence="8">
    <location>
        <begin position="332"/>
        <end position="365"/>
    </location>
</feature>
<comment type="subcellular location">
    <subcellularLocation>
        <location evidence="1">Membrane</location>
        <topology evidence="1">Multi-pass membrane protein</topology>
    </subcellularLocation>
</comment>
<evidence type="ECO:0000256" key="2">
    <source>
        <dbReference type="ARBA" id="ARBA00022448"/>
    </source>
</evidence>
<feature type="transmembrane region" description="Helical" evidence="8">
    <location>
        <begin position="157"/>
        <end position="179"/>
    </location>
</feature>
<feature type="transmembrane region" description="Helical" evidence="8">
    <location>
        <begin position="7"/>
        <end position="35"/>
    </location>
</feature>
<dbReference type="GO" id="GO:0005326">
    <property type="term" value="F:neurotransmitter transmembrane transporter activity"/>
    <property type="evidence" value="ECO:0007669"/>
    <property type="project" value="TreeGrafter"/>
</dbReference>
<dbReference type="GO" id="GO:0060076">
    <property type="term" value="C:excitatory synapse"/>
    <property type="evidence" value="ECO:0007669"/>
    <property type="project" value="TreeGrafter"/>
</dbReference>
<organism evidence="10 11">
    <name type="scientific">Crassostrea virginica</name>
    <name type="common">Eastern oyster</name>
    <dbReference type="NCBI Taxonomy" id="6565"/>
    <lineage>
        <taxon>Eukaryota</taxon>
        <taxon>Metazoa</taxon>
        <taxon>Spiralia</taxon>
        <taxon>Lophotrochozoa</taxon>
        <taxon>Mollusca</taxon>
        <taxon>Bivalvia</taxon>
        <taxon>Autobranchia</taxon>
        <taxon>Pteriomorphia</taxon>
        <taxon>Ostreida</taxon>
        <taxon>Ostreoidea</taxon>
        <taxon>Ostreidae</taxon>
        <taxon>Crassostrea</taxon>
    </lineage>
</organism>
<evidence type="ECO:0000256" key="1">
    <source>
        <dbReference type="ARBA" id="ARBA00004141"/>
    </source>
</evidence>
<dbReference type="PROSITE" id="PS50850">
    <property type="entry name" value="MFS"/>
    <property type="match status" value="1"/>
</dbReference>
<dbReference type="FunFam" id="1.20.1250.20:FF:000003">
    <property type="entry name" value="Solute carrier family 17 member 3"/>
    <property type="match status" value="1"/>
</dbReference>
<dbReference type="GO" id="GO:0050803">
    <property type="term" value="P:regulation of synapse structure or activity"/>
    <property type="evidence" value="ECO:0007669"/>
    <property type="project" value="TreeGrafter"/>
</dbReference>
<name>A0A8B8DRD1_CRAVI</name>
<dbReference type="GeneID" id="111128812"/>
<evidence type="ECO:0000256" key="8">
    <source>
        <dbReference type="SAM" id="Phobius"/>
    </source>
</evidence>
<reference evidence="11" key="1">
    <citation type="submission" date="2025-08" db="UniProtKB">
        <authorList>
            <consortium name="RefSeq"/>
        </authorList>
    </citation>
    <scope>IDENTIFICATION</scope>
    <source>
        <tissue evidence="11">Whole sample</tissue>
    </source>
</reference>
<keyword evidence="3 8" id="KW-0812">Transmembrane</keyword>
<keyword evidence="6 8" id="KW-0472">Membrane</keyword>
<dbReference type="OrthoDB" id="6119204at2759"/>
<gene>
    <name evidence="11" type="primary">LOC111128812</name>
</gene>
<feature type="transmembrane region" description="Helical" evidence="8">
    <location>
        <begin position="69"/>
        <end position="90"/>
    </location>
</feature>
<dbReference type="GO" id="GO:0035249">
    <property type="term" value="P:synaptic transmission, glutamatergic"/>
    <property type="evidence" value="ECO:0007669"/>
    <property type="project" value="TreeGrafter"/>
</dbReference>
<feature type="transmembrane region" description="Helical" evidence="8">
    <location>
        <begin position="285"/>
        <end position="311"/>
    </location>
</feature>
<dbReference type="InterPro" id="IPR011701">
    <property type="entry name" value="MFS"/>
</dbReference>
<evidence type="ECO:0000256" key="5">
    <source>
        <dbReference type="ARBA" id="ARBA00022989"/>
    </source>
</evidence>
<feature type="transmembrane region" description="Helical" evidence="8">
    <location>
        <begin position="185"/>
        <end position="206"/>
    </location>
</feature>
<protein>
    <submittedName>
        <fullName evidence="11">Vesicular glutamate transporter 3-like</fullName>
    </submittedName>
</protein>
<sequence length="500" mass="54150">MGCPKRAVVVLLSFLGFLILFGFRTVFAMVMVYVIKDNDNDGVTLFTECTINGTARDLQLDWSVATSQYFNTAYFVGYVITQLPGGFLAVRFSPTKLFGGAILISGSCFVVLAFVMKYSPIIVFVARFIQGLTEGVSQPAMSSVVSAWAPKSERARIVGFSFSGIYLSTALASVVSGAATCYVSWHAGLFIYGLLGILWSFAWFALVYDSPMIHPSVDEEEKRIFDKDGSKILVASASVARKIPWRYILTSRPVYALFLVNFTRSWVFAMVITEIPQYFADAFSLNVATIGFLTSFPPILMSVSVISGGLIGDKLIKSEKVSITAGRKLSMLVGFGLEAVCILFLSLAGDYLTASVLIIIAEGLAGLSTAGFKVNPVDLAPQYSSVLTGIVRSGVLGASISTALAGALREKNAQSWQRLFLITGSVHLSSVMLYMVFGSGQQQDWAQVPYANLVSADSDSTSAYGSVDKNTTDLSISVHNSDEKSQHDRADSVTYHETRE</sequence>
<dbReference type="Gene3D" id="1.20.1250.20">
    <property type="entry name" value="MFS general substrate transporter like domains"/>
    <property type="match status" value="2"/>
</dbReference>
<feature type="domain" description="Major facilitator superfamily (MFS) profile" evidence="9">
    <location>
        <begin position="8"/>
        <end position="442"/>
    </location>
</feature>
<evidence type="ECO:0000259" key="9">
    <source>
        <dbReference type="PROSITE" id="PS50850"/>
    </source>
</evidence>
<dbReference type="PANTHER" id="PTHR11662:SF456">
    <property type="entry name" value="VESICULAR GLUTAMATE TRANSPORTER, ISOFORM A"/>
    <property type="match status" value="1"/>
</dbReference>
<dbReference type="GO" id="GO:0005313">
    <property type="term" value="F:L-glutamate transmembrane transporter activity"/>
    <property type="evidence" value="ECO:0007669"/>
    <property type="project" value="TreeGrafter"/>
</dbReference>
<accession>A0A8B8DRD1</accession>
<dbReference type="RefSeq" id="XP_022330395.1">
    <property type="nucleotide sequence ID" value="XM_022474687.1"/>
</dbReference>
<keyword evidence="10" id="KW-1185">Reference proteome</keyword>
<feature type="compositionally biased region" description="Basic and acidic residues" evidence="7">
    <location>
        <begin position="480"/>
        <end position="500"/>
    </location>
</feature>
<dbReference type="Proteomes" id="UP000694844">
    <property type="component" value="Chromosome 4"/>
</dbReference>
<feature type="region of interest" description="Disordered" evidence="7">
    <location>
        <begin position="476"/>
        <end position="500"/>
    </location>
</feature>
<dbReference type="InterPro" id="IPR020846">
    <property type="entry name" value="MFS_dom"/>
</dbReference>
<dbReference type="InterPro" id="IPR050382">
    <property type="entry name" value="MFS_Na/Anion_cotransporter"/>
</dbReference>
<dbReference type="AlphaFoldDB" id="A0A8B8DRD1"/>
<dbReference type="Pfam" id="PF07690">
    <property type="entry name" value="MFS_1"/>
    <property type="match status" value="1"/>
</dbReference>
<evidence type="ECO:0000313" key="11">
    <source>
        <dbReference type="RefSeq" id="XP_022330395.1"/>
    </source>
</evidence>
<dbReference type="GO" id="GO:0030672">
    <property type="term" value="C:synaptic vesicle membrane"/>
    <property type="evidence" value="ECO:0007669"/>
    <property type="project" value="TreeGrafter"/>
</dbReference>
<dbReference type="KEGG" id="cvn:111128812"/>
<dbReference type="SUPFAM" id="SSF103473">
    <property type="entry name" value="MFS general substrate transporter"/>
    <property type="match status" value="1"/>
</dbReference>
<keyword evidence="5 8" id="KW-1133">Transmembrane helix</keyword>